<evidence type="ECO:0000256" key="7">
    <source>
        <dbReference type="ARBA" id="ARBA00022989"/>
    </source>
</evidence>
<keyword evidence="9" id="KW-0325">Glycoprotein</keyword>
<comment type="similarity">
    <text evidence="10">Belongs to the glycosyltransferase 14 family.</text>
</comment>
<sequence>MRSKTDGRMDGPRTTESEKFTQVSAQNYIRNLLNIRNRKLRKAIKGVVLSSSIFFMMFILISNQSDSRKSVDCFQIIEGNASEISFAAERGNDNFATDNDIRKRAQNCTIFSGKYHFPASQEERDFPIAFSLLVHKDAVQIETLLRAIYRPHNVYCIHVDKRSTSALLDAVKSIANCLRNVFIATKLEDVIYEGYSRLQADINCMTDLLSYTEVNWKYLINLPAQEFPLKTNNEIVKILKIFNGTSSIESTYDGRFEYRVNESYIVNPKTLKVESTGRRKDPPPHNIIVGKGSAYGAFSRKFVNFAVNDIRARDILKWTEDTFSPDETFWATLAINKQLGTPGIKYTASGVPDRRLWISTSVTWNPEPCRGKYVRDICVFGVGDLHSLVLKKELFANKFYYDYQPYALICMEKWIQHKSLNSLTSDLDLKYYRDLINS</sequence>
<dbReference type="RefSeq" id="XP_022316091.1">
    <property type="nucleotide sequence ID" value="XM_022460383.1"/>
</dbReference>
<evidence type="ECO:0000256" key="6">
    <source>
        <dbReference type="ARBA" id="ARBA00022968"/>
    </source>
</evidence>
<dbReference type="Pfam" id="PF02485">
    <property type="entry name" value="Branch"/>
    <property type="match status" value="1"/>
</dbReference>
<dbReference type="PANTHER" id="PTHR19297">
    <property type="entry name" value="GLYCOSYLTRANSFERASE 14 FAMILY MEMBER"/>
    <property type="match status" value="1"/>
</dbReference>
<keyword evidence="5 11" id="KW-0812">Transmembrane</keyword>
<comment type="pathway">
    <text evidence="2">Protein modification; protein glycosylation.</text>
</comment>
<gene>
    <name evidence="13" type="primary">LOC111119853</name>
</gene>
<evidence type="ECO:0000256" key="1">
    <source>
        <dbReference type="ARBA" id="ARBA00004606"/>
    </source>
</evidence>
<proteinExistence type="inferred from homology"/>
<dbReference type="InterPro" id="IPR003406">
    <property type="entry name" value="Glyco_trans_14"/>
</dbReference>
<dbReference type="PANTHER" id="PTHR19297:SF191">
    <property type="entry name" value="PROTEIN XYLOSYLTRANSFERASE"/>
    <property type="match status" value="1"/>
</dbReference>
<evidence type="ECO:0000256" key="8">
    <source>
        <dbReference type="ARBA" id="ARBA00023136"/>
    </source>
</evidence>
<evidence type="ECO:0000256" key="3">
    <source>
        <dbReference type="ARBA" id="ARBA00022676"/>
    </source>
</evidence>
<evidence type="ECO:0000256" key="2">
    <source>
        <dbReference type="ARBA" id="ARBA00004922"/>
    </source>
</evidence>
<evidence type="ECO:0000256" key="10">
    <source>
        <dbReference type="ARBA" id="ARBA00038150"/>
    </source>
</evidence>
<evidence type="ECO:0000256" key="9">
    <source>
        <dbReference type="ARBA" id="ARBA00023180"/>
    </source>
</evidence>
<protein>
    <submittedName>
        <fullName evidence="13">N-acetyllactosaminide beta-1,6-N-acetylglucosaminyl-transferase-like isoform X1</fullName>
    </submittedName>
</protein>
<reference evidence="13" key="2">
    <citation type="submission" date="2025-08" db="UniProtKB">
        <authorList>
            <consortium name="RefSeq"/>
        </authorList>
    </citation>
    <scope>IDENTIFICATION</scope>
    <source>
        <tissue evidence="13">Whole sample</tissue>
    </source>
</reference>
<keyword evidence="7 11" id="KW-1133">Transmembrane helix</keyword>
<evidence type="ECO:0000256" key="5">
    <source>
        <dbReference type="ARBA" id="ARBA00022692"/>
    </source>
</evidence>
<evidence type="ECO:0000313" key="12">
    <source>
        <dbReference type="Proteomes" id="UP000694844"/>
    </source>
</evidence>
<comment type="subcellular location">
    <subcellularLocation>
        <location evidence="1">Membrane</location>
        <topology evidence="1">Single-pass type II membrane protein</topology>
    </subcellularLocation>
</comment>
<evidence type="ECO:0000256" key="4">
    <source>
        <dbReference type="ARBA" id="ARBA00022679"/>
    </source>
</evidence>
<evidence type="ECO:0000313" key="13">
    <source>
        <dbReference type="RefSeq" id="XP_022316091.1"/>
    </source>
</evidence>
<reference evidence="12" key="1">
    <citation type="submission" date="2024-06" db="UniProtKB">
        <authorList>
            <consortium name="RefSeq"/>
        </authorList>
    </citation>
    <scope>NUCLEOTIDE SEQUENCE [LARGE SCALE GENOMIC DNA]</scope>
</reference>
<keyword evidence="6" id="KW-0735">Signal-anchor</keyword>
<dbReference type="GeneID" id="111119853"/>
<keyword evidence="12" id="KW-1185">Reference proteome</keyword>
<keyword evidence="3" id="KW-0328">Glycosyltransferase</keyword>
<dbReference type="GO" id="GO:0016020">
    <property type="term" value="C:membrane"/>
    <property type="evidence" value="ECO:0007669"/>
    <property type="project" value="UniProtKB-SubCell"/>
</dbReference>
<evidence type="ECO:0000256" key="11">
    <source>
        <dbReference type="SAM" id="Phobius"/>
    </source>
</evidence>
<dbReference type="AlphaFoldDB" id="A0A8B8CNW7"/>
<keyword evidence="8 11" id="KW-0472">Membrane</keyword>
<name>A0A8B8CNW7_CRAVI</name>
<dbReference type="GO" id="GO:0008375">
    <property type="term" value="F:acetylglucosaminyltransferase activity"/>
    <property type="evidence" value="ECO:0007669"/>
    <property type="project" value="TreeGrafter"/>
</dbReference>
<organism evidence="12 13">
    <name type="scientific">Crassostrea virginica</name>
    <name type="common">Eastern oyster</name>
    <dbReference type="NCBI Taxonomy" id="6565"/>
    <lineage>
        <taxon>Eukaryota</taxon>
        <taxon>Metazoa</taxon>
        <taxon>Spiralia</taxon>
        <taxon>Lophotrochozoa</taxon>
        <taxon>Mollusca</taxon>
        <taxon>Bivalvia</taxon>
        <taxon>Autobranchia</taxon>
        <taxon>Pteriomorphia</taxon>
        <taxon>Ostreida</taxon>
        <taxon>Ostreoidea</taxon>
        <taxon>Ostreidae</taxon>
        <taxon>Crassostrea</taxon>
    </lineage>
</organism>
<accession>A0A8B8CNW7</accession>
<keyword evidence="4" id="KW-0808">Transferase</keyword>
<dbReference type="KEGG" id="cvn:111119853"/>
<dbReference type="Proteomes" id="UP000694844">
    <property type="component" value="Chromosome 1"/>
</dbReference>
<dbReference type="OrthoDB" id="2019572at2759"/>
<feature type="transmembrane region" description="Helical" evidence="11">
    <location>
        <begin position="43"/>
        <end position="61"/>
    </location>
</feature>